<dbReference type="Proteomes" id="UP001165368">
    <property type="component" value="Unassembled WGS sequence"/>
</dbReference>
<feature type="signal peptide" evidence="4">
    <location>
        <begin position="1"/>
        <end position="33"/>
    </location>
</feature>
<reference evidence="6" key="1">
    <citation type="submission" date="2022-01" db="EMBL/GenBank/DDBJ databases">
        <authorList>
            <person name="Jo J.-H."/>
            <person name="Im W.-T."/>
        </authorList>
    </citation>
    <scope>NUCLEOTIDE SEQUENCE</scope>
    <source>
        <strain evidence="6">I2-34</strain>
    </source>
</reference>
<protein>
    <submittedName>
        <fullName evidence="6">ABC transporter substrate-binding protein</fullName>
    </submittedName>
</protein>
<feature type="domain" description="Solute-binding protein family 3/N-terminal" evidence="5">
    <location>
        <begin position="42"/>
        <end position="261"/>
    </location>
</feature>
<keyword evidence="7" id="KW-1185">Reference proteome</keyword>
<dbReference type="InterPro" id="IPR015168">
    <property type="entry name" value="SsuA/THI5"/>
</dbReference>
<comment type="subcellular location">
    <subcellularLocation>
        <location evidence="1">Periplasm</location>
    </subcellularLocation>
</comment>
<evidence type="ECO:0000256" key="1">
    <source>
        <dbReference type="ARBA" id="ARBA00004418"/>
    </source>
</evidence>
<comment type="similarity">
    <text evidence="2">Belongs to the bacterial solute-binding protein SsuA/TauA family.</text>
</comment>
<evidence type="ECO:0000256" key="4">
    <source>
        <dbReference type="SAM" id="SignalP"/>
    </source>
</evidence>
<comment type="caution">
    <text evidence="6">The sequence shown here is derived from an EMBL/GenBank/DDBJ whole genome shotgun (WGS) entry which is preliminary data.</text>
</comment>
<dbReference type="RefSeq" id="WP_237818476.1">
    <property type="nucleotide sequence ID" value="NZ_JAKLTQ010000002.1"/>
</dbReference>
<proteinExistence type="inferred from homology"/>
<accession>A0ABS9L3Y3</accession>
<keyword evidence="3 4" id="KW-0732">Signal</keyword>
<name>A0ABS9L3Y3_9MICC</name>
<dbReference type="SMART" id="SM00062">
    <property type="entry name" value="PBPb"/>
    <property type="match status" value="1"/>
</dbReference>
<dbReference type="Pfam" id="PF09084">
    <property type="entry name" value="NMT1"/>
    <property type="match status" value="1"/>
</dbReference>
<gene>
    <name evidence="6" type="ORF">LVY72_05425</name>
</gene>
<dbReference type="PANTHER" id="PTHR30024:SF47">
    <property type="entry name" value="TAURINE-BINDING PERIPLASMIC PROTEIN"/>
    <property type="match status" value="1"/>
</dbReference>
<organism evidence="6 7">
    <name type="scientific">Arthrobacter hankyongi</name>
    <dbReference type="NCBI Taxonomy" id="2904801"/>
    <lineage>
        <taxon>Bacteria</taxon>
        <taxon>Bacillati</taxon>
        <taxon>Actinomycetota</taxon>
        <taxon>Actinomycetes</taxon>
        <taxon>Micrococcales</taxon>
        <taxon>Micrococcaceae</taxon>
        <taxon>Arthrobacter</taxon>
    </lineage>
</organism>
<evidence type="ECO:0000259" key="5">
    <source>
        <dbReference type="SMART" id="SM00062"/>
    </source>
</evidence>
<dbReference type="PROSITE" id="PS51257">
    <property type="entry name" value="PROKAR_LIPOPROTEIN"/>
    <property type="match status" value="1"/>
</dbReference>
<dbReference type="SUPFAM" id="SSF53850">
    <property type="entry name" value="Periplasmic binding protein-like II"/>
    <property type="match status" value="1"/>
</dbReference>
<sequence length="321" mass="33002">MIRRGNITAAATVAVLASAVLALSACSSGGAAAGTDAGSAQTLQVGYFPLVHTATAVNAEAAGIFTRNGLEVELVPTQGGAAAIPALVSGSVDFTYTNYTSALLAVEKGLPIRLVSGNDVGSTDHGIFVAADSGISTVADLKGKTFAVNNLQNIGTVAIKALLEDAGLSAGDVKLVEMPYPDMQAALERGAVDAIWQVEPFQASAKAGGLVKIGDLFTGPVADIPVAGWVTTEQFAKEHPEAVEAFQASISESAKELEGNRDRLVELVPTYTKVPADVVKAVEMPRFDGGLDTAQLQKTADLMKKYEITSANLDVASALAK</sequence>
<dbReference type="PANTHER" id="PTHR30024">
    <property type="entry name" value="ALIPHATIC SULFONATES-BINDING PROTEIN-RELATED"/>
    <property type="match status" value="1"/>
</dbReference>
<dbReference type="InterPro" id="IPR001638">
    <property type="entry name" value="Solute-binding_3/MltF_N"/>
</dbReference>
<evidence type="ECO:0000313" key="6">
    <source>
        <dbReference type="EMBL" id="MCG2621354.1"/>
    </source>
</evidence>
<dbReference type="EMBL" id="JAKLTQ010000002">
    <property type="protein sequence ID" value="MCG2621354.1"/>
    <property type="molecule type" value="Genomic_DNA"/>
</dbReference>
<evidence type="ECO:0000313" key="7">
    <source>
        <dbReference type="Proteomes" id="UP001165368"/>
    </source>
</evidence>
<dbReference type="Gene3D" id="3.40.190.10">
    <property type="entry name" value="Periplasmic binding protein-like II"/>
    <property type="match status" value="2"/>
</dbReference>
<evidence type="ECO:0000256" key="2">
    <source>
        <dbReference type="ARBA" id="ARBA00010742"/>
    </source>
</evidence>
<evidence type="ECO:0000256" key="3">
    <source>
        <dbReference type="ARBA" id="ARBA00022729"/>
    </source>
</evidence>
<feature type="chain" id="PRO_5047410213" evidence="4">
    <location>
        <begin position="34"/>
        <end position="321"/>
    </location>
</feature>